<dbReference type="PANTHER" id="PTHR30055">
    <property type="entry name" value="HTH-TYPE TRANSCRIPTIONAL REGULATOR RUTR"/>
    <property type="match status" value="1"/>
</dbReference>
<protein>
    <submittedName>
        <fullName evidence="4">Transcriptional regulator, TetR family protein</fullName>
    </submittedName>
</protein>
<dbReference type="GO" id="GO:0000976">
    <property type="term" value="F:transcription cis-regulatory region binding"/>
    <property type="evidence" value="ECO:0007669"/>
    <property type="project" value="TreeGrafter"/>
</dbReference>
<dbReference type="STRING" id="927083.DB32_004989"/>
<gene>
    <name evidence="4" type="ORF">DB32_004989</name>
</gene>
<keyword evidence="5" id="KW-1185">Reference proteome</keyword>
<accession>A0A0F6W5I0</accession>
<organism evidence="4 5">
    <name type="scientific">Sandaracinus amylolyticus</name>
    <dbReference type="NCBI Taxonomy" id="927083"/>
    <lineage>
        <taxon>Bacteria</taxon>
        <taxon>Pseudomonadati</taxon>
        <taxon>Myxococcota</taxon>
        <taxon>Polyangia</taxon>
        <taxon>Polyangiales</taxon>
        <taxon>Sandaracinaceae</taxon>
        <taxon>Sandaracinus</taxon>
    </lineage>
</organism>
<dbReference type="Proteomes" id="UP000034883">
    <property type="component" value="Chromosome"/>
</dbReference>
<dbReference type="InterPro" id="IPR041669">
    <property type="entry name" value="TetR_C_15"/>
</dbReference>
<evidence type="ECO:0000259" key="3">
    <source>
        <dbReference type="PROSITE" id="PS50977"/>
    </source>
</evidence>
<dbReference type="InterPro" id="IPR001647">
    <property type="entry name" value="HTH_TetR"/>
</dbReference>
<dbReference type="Gene3D" id="1.10.357.10">
    <property type="entry name" value="Tetracycline Repressor, domain 2"/>
    <property type="match status" value="1"/>
</dbReference>
<dbReference type="PROSITE" id="PS50977">
    <property type="entry name" value="HTH_TETR_2"/>
    <property type="match status" value="1"/>
</dbReference>
<name>A0A0F6W5I0_9BACT</name>
<feature type="domain" description="HTH tetR-type" evidence="3">
    <location>
        <begin position="20"/>
        <end position="80"/>
    </location>
</feature>
<dbReference type="SUPFAM" id="SSF46689">
    <property type="entry name" value="Homeodomain-like"/>
    <property type="match status" value="1"/>
</dbReference>
<dbReference type="RefSeq" id="WP_053235053.1">
    <property type="nucleotide sequence ID" value="NZ_CP011125.1"/>
</dbReference>
<dbReference type="Pfam" id="PF17918">
    <property type="entry name" value="TetR_C_15"/>
    <property type="match status" value="1"/>
</dbReference>
<proteinExistence type="predicted"/>
<dbReference type="GO" id="GO:0003700">
    <property type="term" value="F:DNA-binding transcription factor activity"/>
    <property type="evidence" value="ECO:0007669"/>
    <property type="project" value="TreeGrafter"/>
</dbReference>
<sequence length="221" mass="24717">MARPSDSEKERRVPVQARSRRRYDAILDAAATLFAEAGFEATTVEGIAEHAQTSIGSVYQFFPNKTALFEAVAERTLERSREAFDALFAAVPDETPWPALIDGAVDAFAALHASDPAFRAVVVNFALYPLYEERDDALTREIIERLAQLLAKRAPHLPERRPRLLATVIVQTFASAMFVSERSAPSLRGAMREELKTLVRRYLEPELGPPAATRRRPLRRA</sequence>
<feature type="DNA-binding region" description="H-T-H motif" evidence="2">
    <location>
        <begin position="43"/>
        <end position="62"/>
    </location>
</feature>
<keyword evidence="1 2" id="KW-0238">DNA-binding</keyword>
<dbReference type="PANTHER" id="PTHR30055:SF226">
    <property type="entry name" value="HTH-TYPE TRANSCRIPTIONAL REGULATOR PKSA"/>
    <property type="match status" value="1"/>
</dbReference>
<evidence type="ECO:0000256" key="1">
    <source>
        <dbReference type="ARBA" id="ARBA00023125"/>
    </source>
</evidence>
<evidence type="ECO:0000313" key="4">
    <source>
        <dbReference type="EMBL" id="AKF07840.1"/>
    </source>
</evidence>
<dbReference type="EMBL" id="CP011125">
    <property type="protein sequence ID" value="AKF07840.1"/>
    <property type="molecule type" value="Genomic_DNA"/>
</dbReference>
<dbReference type="AlphaFoldDB" id="A0A0F6W5I0"/>
<dbReference type="PRINTS" id="PR00455">
    <property type="entry name" value="HTHTETR"/>
</dbReference>
<dbReference type="KEGG" id="samy:DB32_004989"/>
<evidence type="ECO:0000313" key="5">
    <source>
        <dbReference type="Proteomes" id="UP000034883"/>
    </source>
</evidence>
<dbReference type="Pfam" id="PF00440">
    <property type="entry name" value="TetR_N"/>
    <property type="match status" value="1"/>
</dbReference>
<dbReference type="InterPro" id="IPR009057">
    <property type="entry name" value="Homeodomain-like_sf"/>
</dbReference>
<dbReference type="InterPro" id="IPR050109">
    <property type="entry name" value="HTH-type_TetR-like_transc_reg"/>
</dbReference>
<evidence type="ECO:0000256" key="2">
    <source>
        <dbReference type="PROSITE-ProRule" id="PRU00335"/>
    </source>
</evidence>
<reference evidence="4 5" key="1">
    <citation type="submission" date="2015-03" db="EMBL/GenBank/DDBJ databases">
        <title>Genome assembly of Sandaracinus amylolyticus DSM 53668.</title>
        <authorList>
            <person name="Sharma G."/>
            <person name="Subramanian S."/>
        </authorList>
    </citation>
    <scope>NUCLEOTIDE SEQUENCE [LARGE SCALE GENOMIC DNA]</scope>
    <source>
        <strain evidence="4 5">DSM 53668</strain>
    </source>
</reference>